<gene>
    <name evidence="3" type="ORF">SI8410_12016411</name>
</gene>
<evidence type="ECO:0000259" key="2">
    <source>
        <dbReference type="SMART" id="SM00568"/>
    </source>
</evidence>
<evidence type="ECO:0000313" key="3">
    <source>
        <dbReference type="EMBL" id="CAA7405733.1"/>
    </source>
</evidence>
<dbReference type="EMBL" id="LR746275">
    <property type="protein sequence ID" value="CAA7405733.1"/>
    <property type="molecule type" value="Genomic_DNA"/>
</dbReference>
<dbReference type="AlphaFoldDB" id="A0A7I8L6V1"/>
<dbReference type="OrthoDB" id="1876989at2759"/>
<evidence type="ECO:0000313" key="4">
    <source>
        <dbReference type="Proteomes" id="UP000663760"/>
    </source>
</evidence>
<organism evidence="3 4">
    <name type="scientific">Spirodela intermedia</name>
    <name type="common">Intermediate duckweed</name>
    <dbReference type="NCBI Taxonomy" id="51605"/>
    <lineage>
        <taxon>Eukaryota</taxon>
        <taxon>Viridiplantae</taxon>
        <taxon>Streptophyta</taxon>
        <taxon>Embryophyta</taxon>
        <taxon>Tracheophyta</taxon>
        <taxon>Spermatophyta</taxon>
        <taxon>Magnoliopsida</taxon>
        <taxon>Liliopsida</taxon>
        <taxon>Araceae</taxon>
        <taxon>Lemnoideae</taxon>
        <taxon>Spirodela</taxon>
    </lineage>
</organism>
<dbReference type="Proteomes" id="UP000663760">
    <property type="component" value="Chromosome 12"/>
</dbReference>
<evidence type="ECO:0000256" key="1">
    <source>
        <dbReference type="ARBA" id="ARBA00009414"/>
    </source>
</evidence>
<feature type="domain" description="GRAM" evidence="2">
    <location>
        <begin position="120"/>
        <end position="196"/>
    </location>
</feature>
<dbReference type="InterPro" id="IPR037848">
    <property type="entry name" value="GEM-like"/>
</dbReference>
<dbReference type="InterPro" id="IPR004182">
    <property type="entry name" value="GRAM"/>
</dbReference>
<dbReference type="Gene3D" id="2.30.29.30">
    <property type="entry name" value="Pleckstrin-homology domain (PH domain)/Phosphotyrosine-binding domain (PTB)"/>
    <property type="match status" value="1"/>
</dbReference>
<comment type="similarity">
    <text evidence="1">Belongs to the GEM family.</text>
</comment>
<name>A0A7I8L6V1_SPIIN</name>
<dbReference type="SMART" id="SM00568">
    <property type="entry name" value="GRAM"/>
    <property type="match status" value="1"/>
</dbReference>
<protein>
    <recommendedName>
        <fullName evidence="2">GRAM domain-containing protein</fullName>
    </recommendedName>
</protein>
<accession>A0A7I8L6V1</accession>
<reference evidence="3" key="1">
    <citation type="submission" date="2020-02" db="EMBL/GenBank/DDBJ databases">
        <authorList>
            <person name="Scholz U."/>
            <person name="Mascher M."/>
            <person name="Fiebig A."/>
        </authorList>
    </citation>
    <scope>NUCLEOTIDE SEQUENCE</scope>
</reference>
<dbReference type="PANTHER" id="PTHR31969">
    <property type="entry name" value="GEM-LIKE PROTEIN 2"/>
    <property type="match status" value="1"/>
</dbReference>
<dbReference type="InterPro" id="IPR011993">
    <property type="entry name" value="PH-like_dom_sf"/>
</dbReference>
<sequence>MNHPYGAGPSREAYPFAPTSGPPAATAAQGVNPYVHRGAHEANPYVQTAPASHSSATASMETVVKVLGRCGKKLEKGAKNAGTAADHLWQHLRTAPNLTDAAMSSLATGTKVFAEGGRDKLFEQTFGILPGEKLRKAYACYLSTPSGPAIGTLYLSTRRLAFCSDHGPSAARGQPPSAHHKVVLELSQVLAVVPSPNRMNPSDKYIQVLTTAGHELWFMGFVSYDKAVKNLTEALQKCPPATAW</sequence>
<dbReference type="Pfam" id="PF02893">
    <property type="entry name" value="GRAM"/>
    <property type="match status" value="1"/>
</dbReference>
<proteinExistence type="inferred from homology"/>
<keyword evidence="4" id="KW-1185">Reference proteome</keyword>